<dbReference type="InterPro" id="IPR005370">
    <property type="entry name" value="UPF0180"/>
</dbReference>
<dbReference type="Pfam" id="PF03698">
    <property type="entry name" value="UPF0180"/>
    <property type="match status" value="1"/>
</dbReference>
<gene>
    <name evidence="2" type="ORF">B0H99_107225</name>
</gene>
<dbReference type="AlphaFoldDB" id="A0A2P8GR25"/>
<proteinExistence type="predicted"/>
<keyword evidence="3" id="KW-1185">Reference proteome</keyword>
<reference evidence="2 3" key="1">
    <citation type="submission" date="2018-03" db="EMBL/GenBank/DDBJ databases">
        <title>Genomic Encyclopedia of Type Strains, Phase III (KMG-III): the genomes of soil and plant-associated and newly described type strains.</title>
        <authorList>
            <person name="Whitman W."/>
        </authorList>
    </citation>
    <scope>NUCLEOTIDE SEQUENCE [LARGE SCALE GENOMIC DNA]</scope>
    <source>
        <strain evidence="2 3">CGMCC 1.12259</strain>
    </source>
</reference>
<feature type="region of interest" description="Disordered" evidence="1">
    <location>
        <begin position="159"/>
        <end position="196"/>
    </location>
</feature>
<organism evidence="2 3">
    <name type="scientific">Planomicrobium soli</name>
    <dbReference type="NCBI Taxonomy" id="1176648"/>
    <lineage>
        <taxon>Bacteria</taxon>
        <taxon>Bacillati</taxon>
        <taxon>Bacillota</taxon>
        <taxon>Bacilli</taxon>
        <taxon>Bacillales</taxon>
        <taxon>Caryophanaceae</taxon>
        <taxon>Planomicrobium</taxon>
    </lineage>
</organism>
<name>A0A2P8GR25_9BACL</name>
<accession>A0A2P8GR25</accession>
<protein>
    <submittedName>
        <fullName evidence="2">Gas vesicle protein</fullName>
    </submittedName>
</protein>
<evidence type="ECO:0000256" key="1">
    <source>
        <dbReference type="SAM" id="MobiDB-lite"/>
    </source>
</evidence>
<sequence>MVKIAVEQPFTSVKDALETRGYKVDMLEDKTDSVSYDCVVVRDKEDLADFHMNVPLVEAKGRTLFDIVEEVEERLIRSGKISEPAGLEKGGISPFLKGAATGAVIGAAAGLLLTPKSGKEMQGTVKEKATDTFGQVKEKTSDLTTKVKDKAGPVTEKVKGTVGQAKEKSAGVMEKAKGPVDNLKAKRQEKKEEKELLKQQKAVMKEVKEEQKAVEKEAKQEEKAQKEHEKAEKKAEKEIKKAEKEAKQEAGGKIEVVELGDASVEKNDAGGVIIKSKDK</sequence>
<dbReference type="Proteomes" id="UP000242682">
    <property type="component" value="Unassembled WGS sequence"/>
</dbReference>
<evidence type="ECO:0000313" key="3">
    <source>
        <dbReference type="Proteomes" id="UP000242682"/>
    </source>
</evidence>
<dbReference type="EMBL" id="PYAT01000007">
    <property type="protein sequence ID" value="PSL36402.1"/>
    <property type="molecule type" value="Genomic_DNA"/>
</dbReference>
<evidence type="ECO:0000313" key="2">
    <source>
        <dbReference type="EMBL" id="PSL36402.1"/>
    </source>
</evidence>
<dbReference type="OrthoDB" id="1708042at2"/>
<comment type="caution">
    <text evidence="2">The sequence shown here is derived from an EMBL/GenBank/DDBJ whole genome shotgun (WGS) entry which is preliminary data.</text>
</comment>
<feature type="region of interest" description="Disordered" evidence="1">
    <location>
        <begin position="209"/>
        <end position="254"/>
    </location>
</feature>
<dbReference type="RefSeq" id="WP_106533752.1">
    <property type="nucleotide sequence ID" value="NZ_PYAT01000007.1"/>
</dbReference>